<keyword evidence="3 4" id="KW-0443">Lipid metabolism</keyword>
<feature type="compositionally biased region" description="Polar residues" evidence="6">
    <location>
        <begin position="449"/>
        <end position="458"/>
    </location>
</feature>
<feature type="active site" description="Proton acceptor" evidence="4">
    <location>
        <position position="216"/>
    </location>
</feature>
<evidence type="ECO:0000313" key="9">
    <source>
        <dbReference type="Proteomes" id="UP001190700"/>
    </source>
</evidence>
<organism evidence="8 9">
    <name type="scientific">Cymbomonas tetramitiformis</name>
    <dbReference type="NCBI Taxonomy" id="36881"/>
    <lineage>
        <taxon>Eukaryota</taxon>
        <taxon>Viridiplantae</taxon>
        <taxon>Chlorophyta</taxon>
        <taxon>Pyramimonadophyceae</taxon>
        <taxon>Pyramimonadales</taxon>
        <taxon>Pyramimonadaceae</taxon>
        <taxon>Cymbomonas</taxon>
    </lineage>
</organism>
<feature type="region of interest" description="Disordered" evidence="6">
    <location>
        <begin position="444"/>
        <end position="524"/>
    </location>
</feature>
<evidence type="ECO:0000256" key="6">
    <source>
        <dbReference type="SAM" id="MobiDB-lite"/>
    </source>
</evidence>
<dbReference type="AlphaFoldDB" id="A0AAE0GL59"/>
<comment type="caution">
    <text evidence="4">Lacks conserved residue(s) required for the propagation of feature annotation.</text>
</comment>
<feature type="short sequence motif" description="GXSXG" evidence="4">
    <location>
        <begin position="56"/>
        <end position="60"/>
    </location>
</feature>
<dbReference type="InterPro" id="IPR016035">
    <property type="entry name" value="Acyl_Trfase/lysoPLipase"/>
</dbReference>
<comment type="similarity">
    <text evidence="5">Belongs to the patatin family.</text>
</comment>
<dbReference type="Pfam" id="PF01734">
    <property type="entry name" value="Patatin"/>
    <property type="match status" value="1"/>
</dbReference>
<feature type="active site" description="Nucleophile" evidence="4">
    <location>
        <position position="58"/>
    </location>
</feature>
<dbReference type="PANTHER" id="PTHR14226">
    <property type="entry name" value="NEUROPATHY TARGET ESTERASE/SWISS CHEESE D.MELANOGASTER"/>
    <property type="match status" value="1"/>
</dbReference>
<keyword evidence="1 4" id="KW-0378">Hydrolase</keyword>
<evidence type="ECO:0000256" key="2">
    <source>
        <dbReference type="ARBA" id="ARBA00022963"/>
    </source>
</evidence>
<dbReference type="PROSITE" id="PS51635">
    <property type="entry name" value="PNPLA"/>
    <property type="match status" value="1"/>
</dbReference>
<dbReference type="SUPFAM" id="SSF52151">
    <property type="entry name" value="FabD/lysophospholipase-like"/>
    <property type="match status" value="1"/>
</dbReference>
<feature type="compositionally biased region" description="Acidic residues" evidence="6">
    <location>
        <begin position="472"/>
        <end position="481"/>
    </location>
</feature>
<evidence type="ECO:0000256" key="1">
    <source>
        <dbReference type="ARBA" id="ARBA00022801"/>
    </source>
</evidence>
<accession>A0AAE0GL59</accession>
<evidence type="ECO:0000313" key="8">
    <source>
        <dbReference type="EMBL" id="KAK3280244.1"/>
    </source>
</evidence>
<evidence type="ECO:0000256" key="3">
    <source>
        <dbReference type="ARBA" id="ARBA00023098"/>
    </source>
</evidence>
<name>A0AAE0GL59_9CHLO</name>
<gene>
    <name evidence="8" type="ORF">CYMTET_11915</name>
</gene>
<dbReference type="GO" id="GO:0016042">
    <property type="term" value="P:lipid catabolic process"/>
    <property type="evidence" value="ECO:0007669"/>
    <property type="project" value="UniProtKB-UniRule"/>
</dbReference>
<evidence type="ECO:0000256" key="5">
    <source>
        <dbReference type="RuleBase" id="RU361262"/>
    </source>
</evidence>
<dbReference type="Gene3D" id="3.40.1090.10">
    <property type="entry name" value="Cytosolic phospholipase A2 catalytic domain"/>
    <property type="match status" value="2"/>
</dbReference>
<comment type="domain">
    <text evidence="5">The nitrogen atoms of the two glycine residues in the GGXR motif define the oxyanion hole, and stabilize the oxyanion that forms during the nucleophilic attack by the catalytic serine during substrate cleavage.</text>
</comment>
<dbReference type="GO" id="GO:0016298">
    <property type="term" value="F:lipase activity"/>
    <property type="evidence" value="ECO:0007669"/>
    <property type="project" value="UniProtKB-ARBA"/>
</dbReference>
<dbReference type="EMBL" id="LGRX02004473">
    <property type="protein sequence ID" value="KAK3280244.1"/>
    <property type="molecule type" value="Genomic_DNA"/>
</dbReference>
<protein>
    <recommendedName>
        <fullName evidence="5">Patatin</fullName>
        <ecNumber evidence="5">3.1.1.-</ecNumber>
    </recommendedName>
</protein>
<dbReference type="Proteomes" id="UP001190700">
    <property type="component" value="Unassembled WGS sequence"/>
</dbReference>
<dbReference type="EC" id="3.1.1.-" evidence="5"/>
<proteinExistence type="inferred from homology"/>
<comment type="function">
    <text evidence="5">Lipolytic acyl hydrolase (LAH).</text>
</comment>
<keyword evidence="2 4" id="KW-0442">Lipid degradation</keyword>
<reference evidence="8 9" key="1">
    <citation type="journal article" date="2015" name="Genome Biol. Evol.">
        <title>Comparative Genomics of a Bacterivorous Green Alga Reveals Evolutionary Causalities and Consequences of Phago-Mixotrophic Mode of Nutrition.</title>
        <authorList>
            <person name="Burns J.A."/>
            <person name="Paasch A."/>
            <person name="Narechania A."/>
            <person name="Kim E."/>
        </authorList>
    </citation>
    <scope>NUCLEOTIDE SEQUENCE [LARGE SCALE GENOMIC DNA]</scope>
    <source>
        <strain evidence="8 9">PLY_AMNH</strain>
    </source>
</reference>
<dbReference type="InterPro" id="IPR050301">
    <property type="entry name" value="NTE"/>
</dbReference>
<comment type="caution">
    <text evidence="8">The sequence shown here is derived from an EMBL/GenBank/DDBJ whole genome shotgun (WGS) entry which is preliminary data.</text>
</comment>
<evidence type="ECO:0000259" key="7">
    <source>
        <dbReference type="PROSITE" id="PS51635"/>
    </source>
</evidence>
<evidence type="ECO:0000256" key="4">
    <source>
        <dbReference type="PROSITE-ProRule" id="PRU01161"/>
    </source>
</evidence>
<sequence length="543" mass="60206">MVPRSAGGVEFEQAAKSLGSSALCLSGGGAIAMYHQGVILALLECGLYKDISVVSGTSGGSIMAAMCAMKTEQELRDEVIAPDVSTNYKRDGSMKREGISWFPPLMEQVARYLREGVLVDQKAFMRCCRFYYGDTTFGEAFAITGKHVSITVSASRSSSGPQRLLLNHISTPHVLLSSAVTASCSLPGIMKANILEAKDAEGNIVPFEVDGVEWIDGSVQADVPFRRMATVFSVSNFIVSQVNPHVVPFIHMQEKGNGDVRVSQNSFYWRLCRVLDMDMRSRVLALSNLGLMPRLFGQDMTRIFTQKYHGHITIVPKLILSESIGMRAIMNPSLKDMIRYISGGQRSTWPHIARIQHTIHLERILDRCITELKEQHFSLSRSYSSSNILDNMAQNESATGTKNKVSMGFQWEWEIQKLRAHISRLEEENDSLRTVVKELAFVVGPRPRSQPSPHNTSPPRVDVGGRRSSEEYAPEDEPPDEDPTRMPTHARRRSTGNLLGSPGSLIGAIPSRTPKKSNGISRSMSLKYINESSVMDEMEHCPN</sequence>
<dbReference type="GO" id="GO:0052689">
    <property type="term" value="F:carboxylic ester hydrolase activity"/>
    <property type="evidence" value="ECO:0007669"/>
    <property type="project" value="UniProtKB-ARBA"/>
</dbReference>
<keyword evidence="9" id="KW-1185">Reference proteome</keyword>
<feature type="domain" description="PNPLA" evidence="7">
    <location>
        <begin position="23"/>
        <end position="229"/>
    </location>
</feature>
<dbReference type="InterPro" id="IPR002641">
    <property type="entry name" value="PNPLA_dom"/>
</dbReference>
<dbReference type="PANTHER" id="PTHR14226:SF10">
    <property type="entry name" value="TRIACYLGLYCEROL LIPASE 4-RELATED"/>
    <property type="match status" value="1"/>
</dbReference>